<evidence type="ECO:0000256" key="2">
    <source>
        <dbReference type="ARBA" id="ARBA00022741"/>
    </source>
</evidence>
<evidence type="ECO:0000256" key="3">
    <source>
        <dbReference type="ARBA" id="ARBA00022840"/>
    </source>
</evidence>
<evidence type="ECO:0000313" key="7">
    <source>
        <dbReference type="EMBL" id="OHA08796.1"/>
    </source>
</evidence>
<evidence type="ECO:0000313" key="8">
    <source>
        <dbReference type="Proteomes" id="UP000176705"/>
    </source>
</evidence>
<dbReference type="SUPFAM" id="SSF48163">
    <property type="entry name" value="An anticodon-binding domain of class I aminoacyl-tRNA synthetases"/>
    <property type="match status" value="1"/>
</dbReference>
<dbReference type="GO" id="GO:0004812">
    <property type="term" value="F:aminoacyl-tRNA ligase activity"/>
    <property type="evidence" value="ECO:0007669"/>
    <property type="project" value="UniProtKB-KW"/>
</dbReference>
<dbReference type="EMBL" id="MHQS01000010">
    <property type="protein sequence ID" value="OHA08796.1"/>
    <property type="molecule type" value="Genomic_DNA"/>
</dbReference>
<dbReference type="GO" id="GO:0005524">
    <property type="term" value="F:ATP binding"/>
    <property type="evidence" value="ECO:0007669"/>
    <property type="project" value="UniProtKB-KW"/>
</dbReference>
<accession>A0A1G2LAY9</accession>
<sequence>MDAIGGGDKGVLLWPLRVALSGRKASPGPFEIMDAMGKGRSIQRIDTAIAKTSRAIPSS</sequence>
<dbReference type="Gene3D" id="1.10.10.350">
    <property type="match status" value="1"/>
</dbReference>
<dbReference type="InterPro" id="IPR008925">
    <property type="entry name" value="aa_tRNA-synth_I_cd-bd_sf"/>
</dbReference>
<dbReference type="GO" id="GO:0000049">
    <property type="term" value="F:tRNA binding"/>
    <property type="evidence" value="ECO:0007669"/>
    <property type="project" value="InterPro"/>
</dbReference>
<dbReference type="STRING" id="1802280.A3B37_00380"/>
<keyword evidence="2" id="KW-0547">Nucleotide-binding</keyword>
<dbReference type="Pfam" id="PF19269">
    <property type="entry name" value="Anticodon_2"/>
    <property type="match status" value="1"/>
</dbReference>
<keyword evidence="3" id="KW-0067">ATP-binding</keyword>
<dbReference type="InterPro" id="IPR045462">
    <property type="entry name" value="aa-tRNA-synth_I_cd-bd"/>
</dbReference>
<keyword evidence="4" id="KW-0648">Protein biosynthesis</keyword>
<evidence type="ECO:0000256" key="1">
    <source>
        <dbReference type="ARBA" id="ARBA00022598"/>
    </source>
</evidence>
<dbReference type="GO" id="GO:0006412">
    <property type="term" value="P:translation"/>
    <property type="evidence" value="ECO:0007669"/>
    <property type="project" value="UniProtKB-KW"/>
</dbReference>
<dbReference type="AlphaFoldDB" id="A0A1G2LAY9"/>
<evidence type="ECO:0000256" key="4">
    <source>
        <dbReference type="ARBA" id="ARBA00022917"/>
    </source>
</evidence>
<protein>
    <recommendedName>
        <fullName evidence="6">Aminoacyl-tRNA synthetase class I anticodon-binding domain-containing protein</fullName>
    </recommendedName>
</protein>
<reference evidence="7 8" key="1">
    <citation type="journal article" date="2016" name="Nat. Commun.">
        <title>Thousands of microbial genomes shed light on interconnected biogeochemical processes in an aquifer system.</title>
        <authorList>
            <person name="Anantharaman K."/>
            <person name="Brown C.T."/>
            <person name="Hug L.A."/>
            <person name="Sharon I."/>
            <person name="Castelle C.J."/>
            <person name="Probst A.J."/>
            <person name="Thomas B.C."/>
            <person name="Singh A."/>
            <person name="Wilkins M.J."/>
            <person name="Karaoz U."/>
            <person name="Brodie E.L."/>
            <person name="Williams K.H."/>
            <person name="Hubbard S.S."/>
            <person name="Banfield J.F."/>
        </authorList>
    </citation>
    <scope>NUCLEOTIDE SEQUENCE [LARGE SCALE GENOMIC DNA]</scope>
</reference>
<dbReference type="Proteomes" id="UP000176705">
    <property type="component" value="Unassembled WGS sequence"/>
</dbReference>
<feature type="domain" description="Aminoacyl-tRNA synthetase class I anticodon-binding" evidence="6">
    <location>
        <begin position="10"/>
        <end position="49"/>
    </location>
</feature>
<keyword evidence="1" id="KW-0436">Ligase</keyword>
<dbReference type="InterPro" id="IPR020751">
    <property type="entry name" value="aa-tRNA-synth_I_codon-bd_sub2"/>
</dbReference>
<name>A0A1G2LAY9_9BACT</name>
<comment type="caution">
    <text evidence="7">The sequence shown here is derived from an EMBL/GenBank/DDBJ whole genome shotgun (WGS) entry which is preliminary data.</text>
</comment>
<evidence type="ECO:0000256" key="5">
    <source>
        <dbReference type="ARBA" id="ARBA00023146"/>
    </source>
</evidence>
<keyword evidence="5" id="KW-0030">Aminoacyl-tRNA synthetase</keyword>
<evidence type="ECO:0000259" key="6">
    <source>
        <dbReference type="Pfam" id="PF19269"/>
    </source>
</evidence>
<proteinExistence type="predicted"/>
<organism evidence="7 8">
    <name type="scientific">Candidatus Sungbacteria bacterium RIFCSPLOWO2_01_FULL_59_16</name>
    <dbReference type="NCBI Taxonomy" id="1802280"/>
    <lineage>
        <taxon>Bacteria</taxon>
        <taxon>Candidatus Sungiibacteriota</taxon>
    </lineage>
</organism>
<gene>
    <name evidence="7" type="ORF">A3B37_00380</name>
</gene>